<dbReference type="CDD" id="cd03257">
    <property type="entry name" value="ABC_NikE_OppD_transporters"/>
    <property type="match status" value="1"/>
</dbReference>
<evidence type="ECO:0000313" key="7">
    <source>
        <dbReference type="Proteomes" id="UP001501624"/>
    </source>
</evidence>
<keyword evidence="7" id="KW-1185">Reference proteome</keyword>
<dbReference type="GO" id="GO:0005524">
    <property type="term" value="F:ATP binding"/>
    <property type="evidence" value="ECO:0007669"/>
    <property type="project" value="UniProtKB-KW"/>
</dbReference>
<dbReference type="Proteomes" id="UP001501624">
    <property type="component" value="Unassembled WGS sequence"/>
</dbReference>
<keyword evidence="4 6" id="KW-0067">ATP-binding</keyword>
<dbReference type="PROSITE" id="PS50893">
    <property type="entry name" value="ABC_TRANSPORTER_2"/>
    <property type="match status" value="1"/>
</dbReference>
<feature type="domain" description="ABC transporter" evidence="5">
    <location>
        <begin position="21"/>
        <end position="267"/>
    </location>
</feature>
<dbReference type="InterPro" id="IPR050319">
    <property type="entry name" value="ABC_transp_ATP-bind"/>
</dbReference>
<dbReference type="InterPro" id="IPR017871">
    <property type="entry name" value="ABC_transporter-like_CS"/>
</dbReference>
<evidence type="ECO:0000256" key="4">
    <source>
        <dbReference type="ARBA" id="ARBA00022840"/>
    </source>
</evidence>
<accession>A0ABP7I5N9</accession>
<proteinExistence type="inferred from homology"/>
<dbReference type="NCBIfam" id="TIGR01727">
    <property type="entry name" value="oligo_HPY"/>
    <property type="match status" value="1"/>
</dbReference>
<dbReference type="RefSeq" id="WP_051123574.1">
    <property type="nucleotide sequence ID" value="NZ_BAABCM010000003.1"/>
</dbReference>
<dbReference type="SMART" id="SM00382">
    <property type="entry name" value="AAA"/>
    <property type="match status" value="1"/>
</dbReference>
<sequence length="346" mass="37849">MTSQQAQPTTQARTTGSPDVLDISDLHVHFPVRSGLRTVRQLRAVDGVSLTIAPGETLGLVGESGSGKSTVARAVARIESITSGSITLSGRDITTGRPDQRLRRSVQMIFQDPRASLNPRHTIEAAVREPLDIHRIGDPGRRRDVVVELLRKVGLDAAHRNRFPHALSGGQLQRVAIARALAVEPELLLCDEPVSSLDVSIQAQVVNLLKQLQNELGLSYLFIAHDLAVVRNLSHRIGVMYLGALVETAHSDDLFDRPMHPYTKALIDAIPEVETDPTREKIVLRGEVPSPLSVPSGCRFRTRCRWAQPRCATERPALRPIASTSTLVACHYAESIENSERTGVPV</sequence>
<dbReference type="PANTHER" id="PTHR43776">
    <property type="entry name" value="TRANSPORT ATP-BINDING PROTEIN"/>
    <property type="match status" value="1"/>
</dbReference>
<dbReference type="InterPro" id="IPR013563">
    <property type="entry name" value="Oligopep_ABC_C"/>
</dbReference>
<name>A0ABP7I5N9_9PSEU</name>
<gene>
    <name evidence="6" type="ORF">GCM10022380_30490</name>
</gene>
<dbReference type="Pfam" id="PF00005">
    <property type="entry name" value="ABC_tran"/>
    <property type="match status" value="1"/>
</dbReference>
<dbReference type="InterPro" id="IPR003439">
    <property type="entry name" value="ABC_transporter-like_ATP-bd"/>
</dbReference>
<evidence type="ECO:0000259" key="5">
    <source>
        <dbReference type="PROSITE" id="PS50893"/>
    </source>
</evidence>
<comment type="similarity">
    <text evidence="1">Belongs to the ABC transporter superfamily.</text>
</comment>
<comment type="caution">
    <text evidence="6">The sequence shown here is derived from an EMBL/GenBank/DDBJ whole genome shotgun (WGS) entry which is preliminary data.</text>
</comment>
<evidence type="ECO:0000256" key="1">
    <source>
        <dbReference type="ARBA" id="ARBA00005417"/>
    </source>
</evidence>
<dbReference type="EMBL" id="BAABCM010000003">
    <property type="protein sequence ID" value="GAA3810618.1"/>
    <property type="molecule type" value="Genomic_DNA"/>
</dbReference>
<reference evidence="7" key="1">
    <citation type="journal article" date="2019" name="Int. J. Syst. Evol. Microbiol.">
        <title>The Global Catalogue of Microorganisms (GCM) 10K type strain sequencing project: providing services to taxonomists for standard genome sequencing and annotation.</title>
        <authorList>
            <consortium name="The Broad Institute Genomics Platform"/>
            <consortium name="The Broad Institute Genome Sequencing Center for Infectious Disease"/>
            <person name="Wu L."/>
            <person name="Ma J."/>
        </authorList>
    </citation>
    <scope>NUCLEOTIDE SEQUENCE [LARGE SCALE GENOMIC DNA]</scope>
    <source>
        <strain evidence="7">JCM 17017</strain>
    </source>
</reference>
<dbReference type="PROSITE" id="PS00211">
    <property type="entry name" value="ABC_TRANSPORTER_1"/>
    <property type="match status" value="1"/>
</dbReference>
<evidence type="ECO:0000313" key="6">
    <source>
        <dbReference type="EMBL" id="GAA3810618.1"/>
    </source>
</evidence>
<dbReference type="SUPFAM" id="SSF52540">
    <property type="entry name" value="P-loop containing nucleoside triphosphate hydrolases"/>
    <property type="match status" value="1"/>
</dbReference>
<keyword evidence="3" id="KW-0547">Nucleotide-binding</keyword>
<keyword evidence="2" id="KW-0813">Transport</keyword>
<organism evidence="6 7">
    <name type="scientific">Amycolatopsis tucumanensis</name>
    <dbReference type="NCBI Taxonomy" id="401106"/>
    <lineage>
        <taxon>Bacteria</taxon>
        <taxon>Bacillati</taxon>
        <taxon>Actinomycetota</taxon>
        <taxon>Actinomycetes</taxon>
        <taxon>Pseudonocardiales</taxon>
        <taxon>Pseudonocardiaceae</taxon>
        <taxon>Amycolatopsis</taxon>
    </lineage>
</organism>
<dbReference type="InterPro" id="IPR003593">
    <property type="entry name" value="AAA+_ATPase"/>
</dbReference>
<evidence type="ECO:0000256" key="3">
    <source>
        <dbReference type="ARBA" id="ARBA00022741"/>
    </source>
</evidence>
<protein>
    <submittedName>
        <fullName evidence="6">Dipeptide ABC transporter ATP-binding protein</fullName>
    </submittedName>
</protein>
<dbReference type="Pfam" id="PF08352">
    <property type="entry name" value="oligo_HPY"/>
    <property type="match status" value="1"/>
</dbReference>
<dbReference type="PANTHER" id="PTHR43776:SF7">
    <property type="entry name" value="D,D-DIPEPTIDE TRANSPORT ATP-BINDING PROTEIN DDPF-RELATED"/>
    <property type="match status" value="1"/>
</dbReference>
<evidence type="ECO:0000256" key="2">
    <source>
        <dbReference type="ARBA" id="ARBA00022448"/>
    </source>
</evidence>
<dbReference type="Gene3D" id="3.40.50.300">
    <property type="entry name" value="P-loop containing nucleotide triphosphate hydrolases"/>
    <property type="match status" value="1"/>
</dbReference>
<dbReference type="InterPro" id="IPR027417">
    <property type="entry name" value="P-loop_NTPase"/>
</dbReference>